<evidence type="ECO:0000313" key="3">
    <source>
        <dbReference type="Proteomes" id="UP000799438"/>
    </source>
</evidence>
<accession>A0A6A6B3W0</accession>
<dbReference type="RefSeq" id="XP_033393660.1">
    <property type="nucleotide sequence ID" value="XM_033547376.1"/>
</dbReference>
<name>A0A6A6B3W0_9PEZI</name>
<protein>
    <submittedName>
        <fullName evidence="2">Uncharacterized protein</fullName>
    </submittedName>
</protein>
<feature type="region of interest" description="Disordered" evidence="1">
    <location>
        <begin position="19"/>
        <end position="61"/>
    </location>
</feature>
<dbReference type="AlphaFoldDB" id="A0A6A6B3W0"/>
<sequence length="61" mass="6733">MMTDHAKSTALNIPCLFIIHANPPNDRPPKATQRNAPRPTPQGADIAPSNSPHRRNTRPKN</sequence>
<feature type="compositionally biased region" description="Basic residues" evidence="1">
    <location>
        <begin position="52"/>
        <end position="61"/>
    </location>
</feature>
<dbReference type="Proteomes" id="UP000799438">
    <property type="component" value="Unassembled WGS sequence"/>
</dbReference>
<evidence type="ECO:0000256" key="1">
    <source>
        <dbReference type="SAM" id="MobiDB-lite"/>
    </source>
</evidence>
<dbReference type="EMBL" id="ML995499">
    <property type="protein sequence ID" value="KAF2137945.1"/>
    <property type="molecule type" value="Genomic_DNA"/>
</dbReference>
<keyword evidence="3" id="KW-1185">Reference proteome</keyword>
<gene>
    <name evidence="2" type="ORF">K452DRAFT_97327</name>
</gene>
<reference evidence="2" key="1">
    <citation type="journal article" date="2020" name="Stud. Mycol.">
        <title>101 Dothideomycetes genomes: a test case for predicting lifestyles and emergence of pathogens.</title>
        <authorList>
            <person name="Haridas S."/>
            <person name="Albert R."/>
            <person name="Binder M."/>
            <person name="Bloem J."/>
            <person name="Labutti K."/>
            <person name="Salamov A."/>
            <person name="Andreopoulos B."/>
            <person name="Baker S."/>
            <person name="Barry K."/>
            <person name="Bills G."/>
            <person name="Bluhm B."/>
            <person name="Cannon C."/>
            <person name="Castanera R."/>
            <person name="Culley D."/>
            <person name="Daum C."/>
            <person name="Ezra D."/>
            <person name="Gonzalez J."/>
            <person name="Henrissat B."/>
            <person name="Kuo A."/>
            <person name="Liang C."/>
            <person name="Lipzen A."/>
            <person name="Lutzoni F."/>
            <person name="Magnuson J."/>
            <person name="Mondo S."/>
            <person name="Nolan M."/>
            <person name="Ohm R."/>
            <person name="Pangilinan J."/>
            <person name="Park H.-J."/>
            <person name="Ramirez L."/>
            <person name="Alfaro M."/>
            <person name="Sun H."/>
            <person name="Tritt A."/>
            <person name="Yoshinaga Y."/>
            <person name="Zwiers L.-H."/>
            <person name="Turgeon B."/>
            <person name="Goodwin S."/>
            <person name="Spatafora J."/>
            <person name="Crous P."/>
            <person name="Grigoriev I."/>
        </authorList>
    </citation>
    <scope>NUCLEOTIDE SEQUENCE</scope>
    <source>
        <strain evidence="2">CBS 121167</strain>
    </source>
</reference>
<organism evidence="2 3">
    <name type="scientific">Aplosporella prunicola CBS 121167</name>
    <dbReference type="NCBI Taxonomy" id="1176127"/>
    <lineage>
        <taxon>Eukaryota</taxon>
        <taxon>Fungi</taxon>
        <taxon>Dikarya</taxon>
        <taxon>Ascomycota</taxon>
        <taxon>Pezizomycotina</taxon>
        <taxon>Dothideomycetes</taxon>
        <taxon>Dothideomycetes incertae sedis</taxon>
        <taxon>Botryosphaeriales</taxon>
        <taxon>Aplosporellaceae</taxon>
        <taxon>Aplosporella</taxon>
    </lineage>
</organism>
<proteinExistence type="predicted"/>
<evidence type="ECO:0000313" key="2">
    <source>
        <dbReference type="EMBL" id="KAF2137945.1"/>
    </source>
</evidence>
<dbReference type="GeneID" id="54304883"/>